<dbReference type="OrthoDB" id="5933722at2"/>
<keyword evidence="10" id="KW-1185">Reference proteome</keyword>
<dbReference type="InterPro" id="IPR025857">
    <property type="entry name" value="MacB_PCD"/>
</dbReference>
<evidence type="ECO:0000313" key="10">
    <source>
        <dbReference type="Proteomes" id="UP000323930"/>
    </source>
</evidence>
<dbReference type="InterPro" id="IPR050250">
    <property type="entry name" value="Macrolide_Exporter_MacB"/>
</dbReference>
<dbReference type="PANTHER" id="PTHR30572">
    <property type="entry name" value="MEMBRANE COMPONENT OF TRANSPORTER-RELATED"/>
    <property type="match status" value="1"/>
</dbReference>
<dbReference type="EMBL" id="VSDQ01000163">
    <property type="protein sequence ID" value="TYA92365.1"/>
    <property type="molecule type" value="Genomic_DNA"/>
</dbReference>
<evidence type="ECO:0000259" key="7">
    <source>
        <dbReference type="Pfam" id="PF02687"/>
    </source>
</evidence>
<evidence type="ECO:0000256" key="4">
    <source>
        <dbReference type="ARBA" id="ARBA00022989"/>
    </source>
</evidence>
<dbReference type="Proteomes" id="UP000323930">
    <property type="component" value="Unassembled WGS sequence"/>
</dbReference>
<keyword evidence="3 6" id="KW-0812">Transmembrane</keyword>
<dbReference type="Pfam" id="PF12704">
    <property type="entry name" value="MacB_PCD"/>
    <property type="match status" value="2"/>
</dbReference>
<evidence type="ECO:0000256" key="6">
    <source>
        <dbReference type="SAM" id="Phobius"/>
    </source>
</evidence>
<sequence>MIRNYFKIAWRNLTKRKVFTAINVFGLSMGFASSILIYLFISHHLSFDNFHKDSDNIYRITTEEHIGQTHYITSAPPGFAKVFREEFAYADKVAKTARERNLIIDIPKNNSTTKFKQDISFVEEDFFKIFNFPLLDGSHSISLSDPNTAVITEQKALDLFGKKDVVGETFVLENDKTIKITGVLKDFPETTFFDGDIFVAFKNLKDFSNWTASETWGGITSSLQCFIKLNPNQDMSAIENALLELPKKYRPNYKNKHVYQLQPLSDMHFNPVYGGLNPAFLIIFGIIGLFLIGIASINFINISSAQAFYRSKEIGVRKVLGSLKQQLFWQFLVETLLISFIASCLGFLVTAFTLPSFNTLFDLELTLNSLLDIKFITFFIALLVSVSLLAGSYPGILIARIVPVLALKGKLNHNDTGGAFTRKVLVVTQFSISIILIVATIVISKQITFAVDGDLGFEKESIVMLGIPPHENPEMLNTLKNRLKNIPGVQQVSNCFGSPGAAQNNWGSIIRYNNRPEYEEFSNTIKAGDADYLKLFNIPLVSGRSFFKDDKTTEVMVNEMFVERLGDTSVEEVLGKTLELHEHKMTIVGVFKNFHNQKFTTEIAPAIVTPNQEWYREIAVKLNYTNTKEVLTQVSNVWTDTFSNYIFDYHFLDERVAEQYETEQRYLSLSKLFSGLAILIGCMGIYGLILFFVNQRLKEIGIRKILGSNVRNILALFSVGFIKLILIAGLIAIPITWYVMEQWLQGYAYRTNIEWWYFLIAIAFTLILALITISYQTVKVAISNPVKVLKTE</sequence>
<comment type="caution">
    <text evidence="9">The sequence shown here is derived from an EMBL/GenBank/DDBJ whole genome shotgun (WGS) entry which is preliminary data.</text>
</comment>
<feature type="domain" description="ABC3 transporter permease C-terminal" evidence="7">
    <location>
        <begin position="672"/>
        <end position="784"/>
    </location>
</feature>
<name>A0A5D0J7K5_9FLAO</name>
<keyword evidence="2" id="KW-1003">Cell membrane</keyword>
<gene>
    <name evidence="9" type="ORF">FUA24_02720</name>
</gene>
<feature type="transmembrane region" description="Helical" evidence="6">
    <location>
        <begin position="713"/>
        <end position="735"/>
    </location>
</feature>
<feature type="transmembrane region" description="Helical" evidence="6">
    <location>
        <begin position="279"/>
        <end position="302"/>
    </location>
</feature>
<proteinExistence type="predicted"/>
<feature type="transmembrane region" description="Helical" evidence="6">
    <location>
        <begin position="327"/>
        <end position="355"/>
    </location>
</feature>
<feature type="transmembrane region" description="Helical" evidence="6">
    <location>
        <begin position="375"/>
        <end position="403"/>
    </location>
</feature>
<dbReference type="Pfam" id="PF02687">
    <property type="entry name" value="FtsX"/>
    <property type="match status" value="2"/>
</dbReference>
<accession>A0A5D0J7K5</accession>
<evidence type="ECO:0000256" key="5">
    <source>
        <dbReference type="ARBA" id="ARBA00023136"/>
    </source>
</evidence>
<feature type="transmembrane region" description="Helical" evidence="6">
    <location>
        <begin position="672"/>
        <end position="693"/>
    </location>
</feature>
<dbReference type="RefSeq" id="WP_148539971.1">
    <property type="nucleotide sequence ID" value="NZ_VSDQ01000163.1"/>
</dbReference>
<evidence type="ECO:0000256" key="1">
    <source>
        <dbReference type="ARBA" id="ARBA00004651"/>
    </source>
</evidence>
<dbReference type="GO" id="GO:0022857">
    <property type="term" value="F:transmembrane transporter activity"/>
    <property type="evidence" value="ECO:0007669"/>
    <property type="project" value="TreeGrafter"/>
</dbReference>
<protein>
    <submittedName>
        <fullName evidence="9">FtsX-like permease family protein</fullName>
    </submittedName>
</protein>
<evidence type="ECO:0000259" key="8">
    <source>
        <dbReference type="Pfam" id="PF12704"/>
    </source>
</evidence>
<evidence type="ECO:0000313" key="9">
    <source>
        <dbReference type="EMBL" id="TYA92365.1"/>
    </source>
</evidence>
<evidence type="ECO:0000256" key="3">
    <source>
        <dbReference type="ARBA" id="ARBA00022692"/>
    </source>
</evidence>
<feature type="transmembrane region" description="Helical" evidence="6">
    <location>
        <begin position="21"/>
        <end position="41"/>
    </location>
</feature>
<dbReference type="InterPro" id="IPR003838">
    <property type="entry name" value="ABC3_permease_C"/>
</dbReference>
<keyword evidence="5 6" id="KW-0472">Membrane</keyword>
<dbReference type="PANTHER" id="PTHR30572:SF18">
    <property type="entry name" value="ABC-TYPE MACROLIDE FAMILY EXPORT SYSTEM PERMEASE COMPONENT 2"/>
    <property type="match status" value="1"/>
</dbReference>
<evidence type="ECO:0000256" key="2">
    <source>
        <dbReference type="ARBA" id="ARBA00022475"/>
    </source>
</evidence>
<dbReference type="GO" id="GO:0005886">
    <property type="term" value="C:plasma membrane"/>
    <property type="evidence" value="ECO:0007669"/>
    <property type="project" value="UniProtKB-SubCell"/>
</dbReference>
<dbReference type="AlphaFoldDB" id="A0A5D0J7K5"/>
<feature type="domain" description="ABC3 transporter permease C-terminal" evidence="7">
    <location>
        <begin position="286"/>
        <end position="402"/>
    </location>
</feature>
<reference evidence="9 10" key="1">
    <citation type="submission" date="2019-08" db="EMBL/GenBank/DDBJ databases">
        <title>Seonamhaeicola sediminis sp. nov., isolated from marine sediment.</title>
        <authorList>
            <person name="Cao W.R."/>
        </authorList>
    </citation>
    <scope>NUCLEOTIDE SEQUENCE [LARGE SCALE GENOMIC DNA]</scope>
    <source>
        <strain evidence="9 10">B011</strain>
    </source>
</reference>
<feature type="domain" description="MacB-like periplasmic core" evidence="8">
    <location>
        <begin position="20"/>
        <end position="243"/>
    </location>
</feature>
<keyword evidence="4 6" id="KW-1133">Transmembrane helix</keyword>
<feature type="transmembrane region" description="Helical" evidence="6">
    <location>
        <begin position="424"/>
        <end position="443"/>
    </location>
</feature>
<comment type="subcellular location">
    <subcellularLocation>
        <location evidence="1">Cell membrane</location>
        <topology evidence="1">Multi-pass membrane protein</topology>
    </subcellularLocation>
</comment>
<feature type="transmembrane region" description="Helical" evidence="6">
    <location>
        <begin position="755"/>
        <end position="775"/>
    </location>
</feature>
<feature type="domain" description="MacB-like periplasmic core" evidence="8">
    <location>
        <begin position="432"/>
        <end position="629"/>
    </location>
</feature>
<organism evidence="9 10">
    <name type="scientific">Seonamhaeicola marinus</name>
    <dbReference type="NCBI Taxonomy" id="1912246"/>
    <lineage>
        <taxon>Bacteria</taxon>
        <taxon>Pseudomonadati</taxon>
        <taxon>Bacteroidota</taxon>
        <taxon>Flavobacteriia</taxon>
        <taxon>Flavobacteriales</taxon>
        <taxon>Flavobacteriaceae</taxon>
    </lineage>
</organism>